<dbReference type="Gene3D" id="1.20.1520.10">
    <property type="entry name" value="ADP-ribosylation factor-like 2-binding protein, domain"/>
    <property type="match status" value="1"/>
</dbReference>
<evidence type="ECO:0000256" key="5">
    <source>
        <dbReference type="ARBA" id="ARBA00022490"/>
    </source>
</evidence>
<dbReference type="PANTHER" id="PTHR21532:SF0">
    <property type="entry name" value="CILIA- AND FLAGELLA-ASSOCIATED PROTEIN 36"/>
    <property type="match status" value="1"/>
</dbReference>
<dbReference type="OMA" id="HKSPGHF"/>
<dbReference type="CTD" id="112942"/>
<accession>H2SVA9</accession>
<feature type="compositionally biased region" description="Polar residues" evidence="11">
    <location>
        <begin position="356"/>
        <end position="388"/>
    </location>
</feature>
<sequence>MAEDDREWVFESIVGYLSSPIWLIPINEFLETKSLVFDDEEENKLSYTDIHMQYKTLVERLLDNYMREVGISDQQFLDACTSPFAKSKTMQSVFQPILATDDFQMFRSMMVQKNMELQLQALRIIKETSGSLPDSLTDGVDEMKELEEQEISILQDVLKKSKEEYEAQKRRQLLEVETPSARSSTSHKSAAISREAQDTNFAPGQQRNSAKAKTEVNRDSSGSNNVHHTRIVNGSSATEYNPERSTAARKEVKISRLETEKSGALSGSSSTVTPELERNGVEDSVLPAVRTPPRCAQGGGSQPVSEACLEEAHREAGFSKPFTELSTSQQEEIQQRAAYLRLQRDKLHALKKEQQKSTPTSPEVTSNPEPTTTSNVSPEAVGQSQRNGACTPPPPPPPPSAQRCNSSKKEVSAEERKVSADERKQLQKRKHLADKLKEEVIRK</sequence>
<dbReference type="AlphaFoldDB" id="H2SVA9"/>
<gene>
    <name evidence="13" type="primary">cfap36</name>
</gene>
<dbReference type="InterPro" id="IPR038888">
    <property type="entry name" value="CFAP36"/>
</dbReference>
<feature type="compositionally biased region" description="Polar residues" evidence="11">
    <location>
        <begin position="219"/>
        <end position="239"/>
    </location>
</feature>
<dbReference type="GeneTree" id="ENSGT00390000012785"/>
<evidence type="ECO:0000259" key="12">
    <source>
        <dbReference type="Pfam" id="PF11527"/>
    </source>
</evidence>
<feature type="coiled-coil region" evidence="10">
    <location>
        <begin position="144"/>
        <end position="171"/>
    </location>
</feature>
<evidence type="ECO:0000256" key="1">
    <source>
        <dbReference type="ARBA" id="ARBA00004138"/>
    </source>
</evidence>
<dbReference type="GeneID" id="101077923"/>
<feature type="compositionally biased region" description="Basic and acidic residues" evidence="11">
    <location>
        <begin position="342"/>
        <end position="355"/>
    </location>
</feature>
<evidence type="ECO:0000256" key="4">
    <source>
        <dbReference type="ARBA" id="ARBA00021815"/>
    </source>
</evidence>
<dbReference type="GO" id="GO:0097546">
    <property type="term" value="C:ciliary base"/>
    <property type="evidence" value="ECO:0007669"/>
    <property type="project" value="TreeGrafter"/>
</dbReference>
<evidence type="ECO:0000313" key="14">
    <source>
        <dbReference type="Proteomes" id="UP000005226"/>
    </source>
</evidence>
<keyword evidence="7" id="KW-0969">Cilium</keyword>
<dbReference type="FunCoup" id="H2SVA9">
    <property type="interactions" value="497"/>
</dbReference>
<reference evidence="13" key="2">
    <citation type="submission" date="2025-08" db="UniProtKB">
        <authorList>
            <consortium name="Ensembl"/>
        </authorList>
    </citation>
    <scope>IDENTIFICATION</scope>
</reference>
<feature type="compositionally biased region" description="Pro residues" evidence="11">
    <location>
        <begin position="391"/>
        <end position="400"/>
    </location>
</feature>
<keyword evidence="8" id="KW-0966">Cell projection</keyword>
<organism evidence="13 14">
    <name type="scientific">Takifugu rubripes</name>
    <name type="common">Japanese pufferfish</name>
    <name type="synonym">Fugu rubripes</name>
    <dbReference type="NCBI Taxonomy" id="31033"/>
    <lineage>
        <taxon>Eukaryota</taxon>
        <taxon>Metazoa</taxon>
        <taxon>Chordata</taxon>
        <taxon>Craniata</taxon>
        <taxon>Vertebrata</taxon>
        <taxon>Euteleostomi</taxon>
        <taxon>Actinopterygii</taxon>
        <taxon>Neopterygii</taxon>
        <taxon>Teleostei</taxon>
        <taxon>Neoteleostei</taxon>
        <taxon>Acanthomorphata</taxon>
        <taxon>Eupercaria</taxon>
        <taxon>Tetraodontiformes</taxon>
        <taxon>Tetradontoidea</taxon>
        <taxon>Tetraodontidae</taxon>
        <taxon>Takifugu</taxon>
    </lineage>
</organism>
<evidence type="ECO:0000256" key="8">
    <source>
        <dbReference type="ARBA" id="ARBA00023273"/>
    </source>
</evidence>
<dbReference type="Pfam" id="PF11527">
    <property type="entry name" value="ARL2_Bind_BART"/>
    <property type="match status" value="1"/>
</dbReference>
<reference evidence="13 14" key="1">
    <citation type="journal article" date="2011" name="Genome Biol. Evol.">
        <title>Integration of the genetic map and genome assembly of fugu facilitates insights into distinct features of genome evolution in teleosts and mammals.</title>
        <authorList>
            <person name="Kai W."/>
            <person name="Kikuchi K."/>
            <person name="Tohari S."/>
            <person name="Chew A.K."/>
            <person name="Tay A."/>
            <person name="Fujiwara A."/>
            <person name="Hosoya S."/>
            <person name="Suetake H."/>
            <person name="Naruse K."/>
            <person name="Brenner S."/>
            <person name="Suzuki Y."/>
            <person name="Venkatesh B."/>
        </authorList>
    </citation>
    <scope>NUCLEOTIDE SEQUENCE [LARGE SCALE GENOMIC DNA]</scope>
</reference>
<dbReference type="PANTHER" id="PTHR21532">
    <property type="entry name" value="PHOSPHODIESTERASE HL"/>
    <property type="match status" value="1"/>
</dbReference>
<dbReference type="InParanoid" id="H2SVA9"/>
<dbReference type="GO" id="GO:0005930">
    <property type="term" value="C:axoneme"/>
    <property type="evidence" value="ECO:0007669"/>
    <property type="project" value="TreeGrafter"/>
</dbReference>
<keyword evidence="6 10" id="KW-0175">Coiled coil</keyword>
<dbReference type="Ensembl" id="ENSTRUT00000016419.3">
    <property type="protein sequence ID" value="ENSTRUP00000016347.3"/>
    <property type="gene ID" value="ENSTRUG00000006652.3"/>
</dbReference>
<evidence type="ECO:0000256" key="3">
    <source>
        <dbReference type="ARBA" id="ARBA00007460"/>
    </source>
</evidence>
<dbReference type="Proteomes" id="UP000005226">
    <property type="component" value="Chromosome 4"/>
</dbReference>
<evidence type="ECO:0000256" key="10">
    <source>
        <dbReference type="SAM" id="Coils"/>
    </source>
</evidence>
<proteinExistence type="inferred from homology"/>
<evidence type="ECO:0000256" key="9">
    <source>
        <dbReference type="ARBA" id="ARBA00031593"/>
    </source>
</evidence>
<feature type="region of interest" description="Disordered" evidence="11">
    <location>
        <begin position="171"/>
        <end position="443"/>
    </location>
</feature>
<comment type="subcellular location">
    <subcellularLocation>
        <location evidence="1">Cell projection</location>
        <location evidence="1">Cilium</location>
    </subcellularLocation>
    <subcellularLocation>
        <location evidence="2">Cytoplasm</location>
    </subcellularLocation>
</comment>
<feature type="compositionally biased region" description="Basic and acidic residues" evidence="11">
    <location>
        <begin position="407"/>
        <end position="425"/>
    </location>
</feature>
<protein>
    <recommendedName>
        <fullName evidence="4">Cilia- and flagella-associated protein 36</fullName>
    </recommendedName>
    <alternativeName>
        <fullName evidence="9">Coiled-coil domain-containing protein 104</fullName>
    </alternativeName>
</protein>
<reference evidence="13" key="3">
    <citation type="submission" date="2025-09" db="UniProtKB">
        <authorList>
            <consortium name="Ensembl"/>
        </authorList>
    </citation>
    <scope>IDENTIFICATION</scope>
</reference>
<dbReference type="RefSeq" id="XP_011601424.2">
    <property type="nucleotide sequence ID" value="XM_011603122.2"/>
</dbReference>
<evidence type="ECO:0000256" key="11">
    <source>
        <dbReference type="SAM" id="MobiDB-lite"/>
    </source>
</evidence>
<comment type="similarity">
    <text evidence="3">Belongs to the CFAP36 family.</text>
</comment>
<evidence type="ECO:0000256" key="7">
    <source>
        <dbReference type="ARBA" id="ARBA00023069"/>
    </source>
</evidence>
<feature type="domain" description="BART" evidence="12">
    <location>
        <begin position="6"/>
        <end position="118"/>
    </location>
</feature>
<dbReference type="STRING" id="31033.ENSTRUP00000016347"/>
<dbReference type="InterPro" id="IPR023379">
    <property type="entry name" value="BART_dom"/>
</dbReference>
<evidence type="ECO:0000256" key="6">
    <source>
        <dbReference type="ARBA" id="ARBA00023054"/>
    </source>
</evidence>
<feature type="compositionally biased region" description="Polar residues" evidence="11">
    <location>
        <begin position="198"/>
        <end position="211"/>
    </location>
</feature>
<dbReference type="KEGG" id="tru:101077923"/>
<evidence type="ECO:0000313" key="13">
    <source>
        <dbReference type="Ensembl" id="ENSTRUP00000016347.3"/>
    </source>
</evidence>
<name>H2SVA9_TAKRU</name>
<keyword evidence="5" id="KW-0963">Cytoplasm</keyword>
<feature type="compositionally biased region" description="Basic and acidic residues" evidence="11">
    <location>
        <begin position="433"/>
        <end position="443"/>
    </location>
</feature>
<dbReference type="InterPro" id="IPR042541">
    <property type="entry name" value="BART_sf"/>
</dbReference>
<feature type="compositionally biased region" description="Basic and acidic residues" evidence="11">
    <location>
        <begin position="246"/>
        <end position="261"/>
    </location>
</feature>
<dbReference type="OrthoDB" id="272687at2759"/>
<evidence type="ECO:0000256" key="2">
    <source>
        <dbReference type="ARBA" id="ARBA00004496"/>
    </source>
</evidence>
<keyword evidence="14" id="KW-1185">Reference proteome</keyword>